<dbReference type="SUPFAM" id="SSF56176">
    <property type="entry name" value="FAD-binding/transporter-associated domain-like"/>
    <property type="match status" value="1"/>
</dbReference>
<dbReference type="EMBL" id="JAODUO010001362">
    <property type="protein sequence ID" value="KAK2165481.1"/>
    <property type="molecule type" value="Genomic_DNA"/>
</dbReference>
<evidence type="ECO:0000256" key="3">
    <source>
        <dbReference type="SAM" id="MobiDB-lite"/>
    </source>
</evidence>
<dbReference type="InterPro" id="IPR036318">
    <property type="entry name" value="FAD-bd_PCMH-like_sf"/>
</dbReference>
<protein>
    <recommendedName>
        <fullName evidence="4">FAD-binding PCMH-type domain-containing protein</fullName>
    </recommendedName>
</protein>
<dbReference type="Gene3D" id="3.30.43.10">
    <property type="entry name" value="Uridine Diphospho-n-acetylenolpyruvylglucosamine Reductase, domain 2"/>
    <property type="match status" value="1"/>
</dbReference>
<dbReference type="SUPFAM" id="SSF47741">
    <property type="entry name" value="CO dehydrogenase ISP C-domain like"/>
    <property type="match status" value="1"/>
</dbReference>
<dbReference type="GO" id="GO:0071949">
    <property type="term" value="F:FAD binding"/>
    <property type="evidence" value="ECO:0007669"/>
    <property type="project" value="InterPro"/>
</dbReference>
<dbReference type="AlphaFoldDB" id="A0AAD9K5Y8"/>
<accession>A0AAD9K5Y8</accession>
<dbReference type="InterPro" id="IPR016166">
    <property type="entry name" value="FAD-bd_PCMH"/>
</dbReference>
<reference evidence="5" key="1">
    <citation type="journal article" date="2023" name="Mol. Biol. Evol.">
        <title>Third-Generation Sequencing Reveals the Adaptive Role of the Epigenome in Three Deep-Sea Polychaetes.</title>
        <authorList>
            <person name="Perez M."/>
            <person name="Aroh O."/>
            <person name="Sun Y."/>
            <person name="Lan Y."/>
            <person name="Juniper S.K."/>
            <person name="Young C.R."/>
            <person name="Angers B."/>
            <person name="Qian P.Y."/>
        </authorList>
    </citation>
    <scope>NUCLEOTIDE SEQUENCE</scope>
    <source>
        <strain evidence="5">R07B-5</strain>
    </source>
</reference>
<dbReference type="Pfam" id="PF00941">
    <property type="entry name" value="FAD_binding_5"/>
    <property type="match status" value="1"/>
</dbReference>
<evidence type="ECO:0000256" key="2">
    <source>
        <dbReference type="ARBA" id="ARBA00022827"/>
    </source>
</evidence>
<dbReference type="InterPro" id="IPR016208">
    <property type="entry name" value="Ald_Oxase/xanthine_DH-like"/>
</dbReference>
<gene>
    <name evidence="5" type="ORF">NP493_1361g00002</name>
</gene>
<feature type="region of interest" description="Disordered" evidence="3">
    <location>
        <begin position="59"/>
        <end position="85"/>
    </location>
</feature>
<feature type="domain" description="FAD-binding PCMH-type" evidence="4">
    <location>
        <begin position="106"/>
        <end position="260"/>
    </location>
</feature>
<sequence>MSMYTLLRSHPLPSVAQVERALEGNLCRCTGYRPILDGFRKFTKEAQCAMGDACCKLQKTDDDTSTKTSDKEKEHSEYLPYDSSQEPIFPSELQLSTQLDEQSLVFTSEKVTWYRPTSLQQLLELKTTHPDARLIGGNYEQLMGFGHHPRVIIDSSKVPEMKEIKLTDMGLMFGSSVTLSEMEEILQQTIDQLPEHKTRLFKSLLVKLGQVGSLQLRNSATLGGHIMAASTSSDLNTQFLASRSRVTVVTPGELNTGIAL</sequence>
<dbReference type="Pfam" id="PF01799">
    <property type="entry name" value="Fer2_2"/>
    <property type="match status" value="1"/>
</dbReference>
<dbReference type="GO" id="GO:0005506">
    <property type="term" value="F:iron ion binding"/>
    <property type="evidence" value="ECO:0007669"/>
    <property type="project" value="InterPro"/>
</dbReference>
<evidence type="ECO:0000259" key="4">
    <source>
        <dbReference type="PROSITE" id="PS51387"/>
    </source>
</evidence>
<evidence type="ECO:0000256" key="1">
    <source>
        <dbReference type="ARBA" id="ARBA00022630"/>
    </source>
</evidence>
<dbReference type="InterPro" id="IPR036884">
    <property type="entry name" value="2Fe-2S-bd_dom_sf"/>
</dbReference>
<dbReference type="Gene3D" id="3.30.465.10">
    <property type="match status" value="1"/>
</dbReference>
<dbReference type="InterPro" id="IPR016169">
    <property type="entry name" value="FAD-bd_PCMH_sub2"/>
</dbReference>
<dbReference type="Proteomes" id="UP001209878">
    <property type="component" value="Unassembled WGS sequence"/>
</dbReference>
<keyword evidence="2" id="KW-0274">FAD</keyword>
<dbReference type="Gene3D" id="1.10.150.120">
    <property type="entry name" value="[2Fe-2S]-binding domain"/>
    <property type="match status" value="1"/>
</dbReference>
<dbReference type="InterPro" id="IPR002346">
    <property type="entry name" value="Mopterin_DH_FAD-bd"/>
</dbReference>
<dbReference type="InterPro" id="IPR016167">
    <property type="entry name" value="FAD-bd_PCMH_sub1"/>
</dbReference>
<keyword evidence="6" id="KW-1185">Reference proteome</keyword>
<evidence type="ECO:0000313" key="6">
    <source>
        <dbReference type="Proteomes" id="UP001209878"/>
    </source>
</evidence>
<proteinExistence type="predicted"/>
<dbReference type="PROSITE" id="PS51387">
    <property type="entry name" value="FAD_PCMH"/>
    <property type="match status" value="1"/>
</dbReference>
<dbReference type="GO" id="GO:0016491">
    <property type="term" value="F:oxidoreductase activity"/>
    <property type="evidence" value="ECO:0007669"/>
    <property type="project" value="InterPro"/>
</dbReference>
<dbReference type="FunFam" id="3.30.43.10:FF:000001">
    <property type="entry name" value="Xanthine dehydrogenase/oxidase"/>
    <property type="match status" value="1"/>
</dbReference>
<dbReference type="PANTHER" id="PTHR45444:SF3">
    <property type="entry name" value="XANTHINE DEHYDROGENASE"/>
    <property type="match status" value="1"/>
</dbReference>
<dbReference type="InterPro" id="IPR002888">
    <property type="entry name" value="2Fe-2S-bd"/>
</dbReference>
<evidence type="ECO:0000313" key="5">
    <source>
        <dbReference type="EMBL" id="KAK2165481.1"/>
    </source>
</evidence>
<dbReference type="PANTHER" id="PTHR45444">
    <property type="entry name" value="XANTHINE DEHYDROGENASE"/>
    <property type="match status" value="1"/>
</dbReference>
<name>A0AAD9K5Y8_RIDPI</name>
<comment type="caution">
    <text evidence="5">The sequence shown here is derived from an EMBL/GenBank/DDBJ whole genome shotgun (WGS) entry which is preliminary data.</text>
</comment>
<feature type="compositionally biased region" description="Basic and acidic residues" evidence="3">
    <location>
        <begin position="59"/>
        <end position="77"/>
    </location>
</feature>
<keyword evidence="1" id="KW-0285">Flavoprotein</keyword>
<organism evidence="5 6">
    <name type="scientific">Ridgeia piscesae</name>
    <name type="common">Tubeworm</name>
    <dbReference type="NCBI Taxonomy" id="27915"/>
    <lineage>
        <taxon>Eukaryota</taxon>
        <taxon>Metazoa</taxon>
        <taxon>Spiralia</taxon>
        <taxon>Lophotrochozoa</taxon>
        <taxon>Annelida</taxon>
        <taxon>Polychaeta</taxon>
        <taxon>Sedentaria</taxon>
        <taxon>Canalipalpata</taxon>
        <taxon>Sabellida</taxon>
        <taxon>Siboglinidae</taxon>
        <taxon>Ridgeia</taxon>
    </lineage>
</organism>